<dbReference type="InterPro" id="IPR025724">
    <property type="entry name" value="GAG-pre-integrase_dom"/>
</dbReference>
<dbReference type="SUPFAM" id="SSF56672">
    <property type="entry name" value="DNA/RNA polymerases"/>
    <property type="match status" value="1"/>
</dbReference>
<dbReference type="Proteomes" id="UP001600888">
    <property type="component" value="Unassembled WGS sequence"/>
</dbReference>
<comment type="subcellular location">
    <subcellularLocation>
        <location evidence="1">Mitochondrion</location>
    </subcellularLocation>
</comment>
<evidence type="ECO:0000256" key="3">
    <source>
        <dbReference type="ARBA" id="ARBA00023128"/>
    </source>
</evidence>
<dbReference type="InterPro" id="IPR043502">
    <property type="entry name" value="DNA/RNA_pol_sf"/>
</dbReference>
<dbReference type="EMBL" id="JBAWTH010000079">
    <property type="protein sequence ID" value="KAL2279065.1"/>
    <property type="molecule type" value="Genomic_DNA"/>
</dbReference>
<feature type="region of interest" description="Disordered" evidence="4">
    <location>
        <begin position="1083"/>
        <end position="1104"/>
    </location>
</feature>
<evidence type="ECO:0000313" key="7">
    <source>
        <dbReference type="Proteomes" id="UP001600888"/>
    </source>
</evidence>
<keyword evidence="2" id="KW-0694">RNA-binding</keyword>
<dbReference type="InterPro" id="IPR013103">
    <property type="entry name" value="RVT_2"/>
</dbReference>
<dbReference type="InterPro" id="IPR036397">
    <property type="entry name" value="RNaseH_sf"/>
</dbReference>
<evidence type="ECO:0000256" key="4">
    <source>
        <dbReference type="SAM" id="MobiDB-lite"/>
    </source>
</evidence>
<dbReference type="Pfam" id="PF13976">
    <property type="entry name" value="gag_pre-integrs"/>
    <property type="match status" value="1"/>
</dbReference>
<dbReference type="Pfam" id="PF25597">
    <property type="entry name" value="SH3_retrovirus"/>
    <property type="match status" value="1"/>
</dbReference>
<accession>A0ABR4E9E0</accession>
<dbReference type="PANTHER" id="PTHR11439">
    <property type="entry name" value="GAG-POL-RELATED RETROTRANSPOSON"/>
    <property type="match status" value="1"/>
</dbReference>
<feature type="region of interest" description="Disordered" evidence="4">
    <location>
        <begin position="429"/>
        <end position="481"/>
    </location>
</feature>
<evidence type="ECO:0000259" key="5">
    <source>
        <dbReference type="PROSITE" id="PS50994"/>
    </source>
</evidence>
<evidence type="ECO:0000256" key="2">
    <source>
        <dbReference type="ARBA" id="ARBA00022884"/>
    </source>
</evidence>
<dbReference type="Gene3D" id="3.30.420.10">
    <property type="entry name" value="Ribonuclease H-like superfamily/Ribonuclease H"/>
    <property type="match status" value="1"/>
</dbReference>
<gene>
    <name evidence="6" type="ORF">FJTKL_13642</name>
</gene>
<dbReference type="CDD" id="cd09272">
    <property type="entry name" value="RNase_HI_RT_Ty1"/>
    <property type="match status" value="1"/>
</dbReference>
<dbReference type="Pfam" id="PF07727">
    <property type="entry name" value="RVT_2"/>
    <property type="match status" value="1"/>
</dbReference>
<evidence type="ECO:0000256" key="1">
    <source>
        <dbReference type="ARBA" id="ARBA00004173"/>
    </source>
</evidence>
<comment type="caution">
    <text evidence="6">The sequence shown here is derived from an EMBL/GenBank/DDBJ whole genome shotgun (WGS) entry which is preliminary data.</text>
</comment>
<sequence length="1104" mass="126355">MPVCTGGTVLWIENVALCPKLLTTLVSLRQLRRKGIFWDNEADPTTLKRRDKTILCKLTDIHGQYVIEHPIHEPKATFSAWRKKHTTFTKRKPLTSEALLWHGRLGHPGPRALEHLVNTSQGVRIRGPTTVECEACALAKITRQIRRSPREILEREGERIALDFHDYEPGIHGYNSQLLLTCRVSGYIWDYYLTNRDSDTILKILKSFLGMMELQHETKVKIIECDGEIFNRRRAVKDYLESKHIQIEPSAPNTQAQNGGAERSGGVIKEKMRALRTSSKLPTSLWPEIGRTTVYLNNRTPSYGLDWQTPYYRFFSAIAKRQGIPRPDPRPDQTHLKVFGCKAYAMTSDAQLKKRRRQRLEPRAWIGYLVGYQSSNIYRIWIPSTGKIINTRDVIFNEHQVFDGNWEGFTDELLTTDIEQLAEWTKRNMLPDNNEIPDPEGEDLLETESLEGPDEGGIQEGNVEEAENVRPEEDRQNGPYTDAKFTLLPTPPRSPPSALLAHTIQTRSDEEEIPSAVESPVNSPWQAAFMAGTKAAPMAKSDGNILDKAQIERRLRQGVKMPRRQLPEPPKWHKDLINHQFGSLFKQAEVDHLQSHAEMRSWTEIRKKDPRAAGKQILDCMWVYIYKFNKHGIFEKCKARLVVRGDQQARGQTQETYAATLAGRSFRTLIAIAAKFNLELIQYDVVNAFVHAPIDQDIFMRMPRGYEKKGTILMLNKALYGLRISPLLWQKEFTRTLAELGYQQAPHEPCCYKKNGILIFFYVDDIVVAYRKNRQRQVDELAQQLQEKYKISGGDPIQWFLGMEIHRDRPNRRIWLAQTAYIEKIAKMANKRNLSHKVPMTTEELKPRTDAAKPAEVNSYQRKIGSILFAAISTRPDIAFATSRLARFLTNPSQKHHDAADRVLLYLENTKHLALCFTDTDEFTAASDSSFADNTVDRKSSQAFAMKLFGGMIGWRANKQDTVTTSTTEAELLALAQAAKETLFVSRLLTELSVELDEKKIKIECDNTQTINLVNSEITQLKTKLRHVDIHNHWLRQEVQNGTIGVEYTPSAQMMADGLTKALPAGKWNGFLQQLGLEDINNRRKDRNLSEDPMKHRQEAVEEG</sequence>
<dbReference type="InterPro" id="IPR012337">
    <property type="entry name" value="RNaseH-like_sf"/>
</dbReference>
<feature type="compositionally biased region" description="Basic and acidic residues" evidence="4">
    <location>
        <begin position="467"/>
        <end position="476"/>
    </location>
</feature>
<proteinExistence type="predicted"/>
<keyword evidence="3" id="KW-0496">Mitochondrion</keyword>
<reference evidence="6 7" key="1">
    <citation type="submission" date="2024-03" db="EMBL/GenBank/DDBJ databases">
        <title>A high-quality draft genome sequence of Diaporthe vaccinii, a causative agent of upright dieback and viscid rot disease in cranberry plants.</title>
        <authorList>
            <person name="Sarrasin M."/>
            <person name="Lang B.F."/>
            <person name="Burger G."/>
        </authorList>
    </citation>
    <scope>NUCLEOTIDE SEQUENCE [LARGE SCALE GENOMIC DNA]</scope>
    <source>
        <strain evidence="6 7">IS7</strain>
    </source>
</reference>
<organism evidence="6 7">
    <name type="scientific">Diaporthe vaccinii</name>
    <dbReference type="NCBI Taxonomy" id="105482"/>
    <lineage>
        <taxon>Eukaryota</taxon>
        <taxon>Fungi</taxon>
        <taxon>Dikarya</taxon>
        <taxon>Ascomycota</taxon>
        <taxon>Pezizomycotina</taxon>
        <taxon>Sordariomycetes</taxon>
        <taxon>Sordariomycetidae</taxon>
        <taxon>Diaporthales</taxon>
        <taxon>Diaporthaceae</taxon>
        <taxon>Diaporthe</taxon>
        <taxon>Diaporthe eres species complex</taxon>
    </lineage>
</organism>
<dbReference type="SUPFAM" id="SSF53098">
    <property type="entry name" value="Ribonuclease H-like"/>
    <property type="match status" value="1"/>
</dbReference>
<keyword evidence="7" id="KW-1185">Reference proteome</keyword>
<dbReference type="InterPro" id="IPR057670">
    <property type="entry name" value="SH3_retrovirus"/>
</dbReference>
<dbReference type="InterPro" id="IPR001584">
    <property type="entry name" value="Integrase_cat-core"/>
</dbReference>
<protein>
    <recommendedName>
        <fullName evidence="5">Integrase catalytic domain-containing protein</fullName>
    </recommendedName>
</protein>
<dbReference type="PROSITE" id="PS50994">
    <property type="entry name" value="INTEGRASE"/>
    <property type="match status" value="1"/>
</dbReference>
<feature type="domain" description="Integrase catalytic" evidence="5">
    <location>
        <begin position="145"/>
        <end position="318"/>
    </location>
</feature>
<name>A0ABR4E9E0_9PEZI</name>
<feature type="compositionally biased region" description="Acidic residues" evidence="4">
    <location>
        <begin position="435"/>
        <end position="454"/>
    </location>
</feature>
<evidence type="ECO:0000313" key="6">
    <source>
        <dbReference type="EMBL" id="KAL2279065.1"/>
    </source>
</evidence>